<accession>A0A1Y1LCB4</accession>
<proteinExistence type="predicted"/>
<protein>
    <submittedName>
        <fullName evidence="1">Uncharacterized protein</fullName>
    </submittedName>
</protein>
<dbReference type="AlphaFoldDB" id="A0A1Y1LCB4"/>
<evidence type="ECO:0000313" key="1">
    <source>
        <dbReference type="EMBL" id="JAV71312.1"/>
    </source>
</evidence>
<organism evidence="1">
    <name type="scientific">Photinus pyralis</name>
    <name type="common">Common eastern firefly</name>
    <name type="synonym">Lampyris pyralis</name>
    <dbReference type="NCBI Taxonomy" id="7054"/>
    <lineage>
        <taxon>Eukaryota</taxon>
        <taxon>Metazoa</taxon>
        <taxon>Ecdysozoa</taxon>
        <taxon>Arthropoda</taxon>
        <taxon>Hexapoda</taxon>
        <taxon>Insecta</taxon>
        <taxon>Pterygota</taxon>
        <taxon>Neoptera</taxon>
        <taxon>Endopterygota</taxon>
        <taxon>Coleoptera</taxon>
        <taxon>Polyphaga</taxon>
        <taxon>Elateriformia</taxon>
        <taxon>Elateroidea</taxon>
        <taxon>Lampyridae</taxon>
        <taxon>Lampyrinae</taxon>
        <taxon>Photinus</taxon>
    </lineage>
</organism>
<name>A0A1Y1LCB4_PHOPY</name>
<sequence length="215" mass="24910">MEYAEKLLLYFVKQYSTLYGECFMSYNVHNLIHVCDDVRKLGALDNYSAFKFENYMGNIKNKIKTGSNPLQQIFNRIMESNNRGDKVLQPIKASIIVYPKVVTKKDQIHSLEFKTFKLTCKEPNNCCLLENGNVALIHNFFKKNGLIFALMHKCTLRKDFFAVPCESSNFDIYDLLTDKDNIEVLEIPITNIKQKCIILKTIKDENVVLPILHVD</sequence>
<dbReference type="EMBL" id="GEZM01060063">
    <property type="protein sequence ID" value="JAV71312.1"/>
    <property type="molecule type" value="Transcribed_RNA"/>
</dbReference>
<dbReference type="PANTHER" id="PTHR33053">
    <property type="entry name" value="PROTEIN, PUTATIVE-RELATED"/>
    <property type="match status" value="1"/>
</dbReference>
<dbReference type="PANTHER" id="PTHR33053:SF25">
    <property type="entry name" value="TRANSPOSASE DOMAIN-CONTAINING PROTEIN"/>
    <property type="match status" value="1"/>
</dbReference>
<reference evidence="1" key="1">
    <citation type="journal article" date="2016" name="Sci. Rep.">
        <title>Molecular characterization of firefly nuptial gifts: a multi-omics approach sheds light on postcopulatory sexual selection.</title>
        <authorList>
            <person name="Al-Wathiqui N."/>
            <person name="Fallon T.R."/>
            <person name="South A."/>
            <person name="Weng J.K."/>
            <person name="Lewis S.M."/>
        </authorList>
    </citation>
    <scope>NUCLEOTIDE SEQUENCE</scope>
</reference>